<evidence type="ECO:0000313" key="2">
    <source>
        <dbReference type="Proteomes" id="UP000626109"/>
    </source>
</evidence>
<accession>A0A813IZL6</accession>
<evidence type="ECO:0000313" key="1">
    <source>
        <dbReference type="EMBL" id="CAE8667483.1"/>
    </source>
</evidence>
<comment type="caution">
    <text evidence="1">The sequence shown here is derived from an EMBL/GenBank/DDBJ whole genome shotgun (WGS) entry which is preliminary data.</text>
</comment>
<proteinExistence type="predicted"/>
<protein>
    <submittedName>
        <fullName evidence="1">Uncharacterized protein</fullName>
    </submittedName>
</protein>
<feature type="non-terminal residue" evidence="1">
    <location>
        <position position="212"/>
    </location>
</feature>
<dbReference type="InterPro" id="IPR011992">
    <property type="entry name" value="EF-hand-dom_pair"/>
</dbReference>
<dbReference type="PANTHER" id="PTHR20875:SF0">
    <property type="entry name" value="GH12158P"/>
    <property type="match status" value="1"/>
</dbReference>
<dbReference type="AlphaFoldDB" id="A0A813IZL6"/>
<organism evidence="1 2">
    <name type="scientific">Polarella glacialis</name>
    <name type="common">Dinoflagellate</name>
    <dbReference type="NCBI Taxonomy" id="89957"/>
    <lineage>
        <taxon>Eukaryota</taxon>
        <taxon>Sar</taxon>
        <taxon>Alveolata</taxon>
        <taxon>Dinophyceae</taxon>
        <taxon>Suessiales</taxon>
        <taxon>Suessiaceae</taxon>
        <taxon>Polarella</taxon>
    </lineage>
</organism>
<feature type="non-terminal residue" evidence="1">
    <location>
        <position position="1"/>
    </location>
</feature>
<dbReference type="SUPFAM" id="SSF47473">
    <property type="entry name" value="EF-hand"/>
    <property type="match status" value="1"/>
</dbReference>
<reference evidence="1" key="1">
    <citation type="submission" date="2021-02" db="EMBL/GenBank/DDBJ databases">
        <authorList>
            <person name="Dougan E. K."/>
            <person name="Rhodes N."/>
            <person name="Thang M."/>
            <person name="Chan C."/>
        </authorList>
    </citation>
    <scope>NUCLEOTIDE SEQUENCE</scope>
</reference>
<dbReference type="InterPro" id="IPR052603">
    <property type="entry name" value="EFCB6"/>
</dbReference>
<dbReference type="PANTHER" id="PTHR20875">
    <property type="entry name" value="EF-HAND CALCIUM-BINDING DOMAIN-CONTAINING PROTEIN 6-RELATED"/>
    <property type="match status" value="1"/>
</dbReference>
<name>A0A813IZL6_POLGL</name>
<gene>
    <name evidence="1" type="ORF">PGLA2088_LOCUS16590</name>
</gene>
<dbReference type="EMBL" id="CAJNNW010021108">
    <property type="protein sequence ID" value="CAE8667483.1"/>
    <property type="molecule type" value="Genomic_DNA"/>
</dbReference>
<sequence length="212" mass="23848">ALMCKTRGAIFRTGFQDAERSSDTSLLCTRYAGKVTEMQFLQHFPFFSEISDYELQLVLQRYSNDSGDICYVAMDKDVTAVELDQASPTSRRSPISSRGSPIMRFRGPAAISVSGGRDSQGIRAESVEDSNNLDADLLGRLKADISSRRLRVHGCFQEMDKLRRGICTSGQAKTVFTILQLVMDNKELAAIDRMFCHNNKFNYRDFCNVVNE</sequence>
<dbReference type="Proteomes" id="UP000626109">
    <property type="component" value="Unassembled WGS sequence"/>
</dbReference>